<dbReference type="EMBL" id="FTMA01000002">
    <property type="protein sequence ID" value="SIQ62105.1"/>
    <property type="molecule type" value="Genomic_DNA"/>
</dbReference>
<reference evidence="2" key="1">
    <citation type="submission" date="2017-01" db="EMBL/GenBank/DDBJ databases">
        <authorList>
            <person name="Varghese N."/>
            <person name="Submissions S."/>
        </authorList>
    </citation>
    <scope>NUCLEOTIDE SEQUENCE [LARGE SCALE GENOMIC DNA]</scope>
    <source>
        <strain evidence="2">DSM 15366</strain>
    </source>
</reference>
<dbReference type="RefSeq" id="WP_076548224.1">
    <property type="nucleotide sequence ID" value="NZ_FTMA01000002.1"/>
</dbReference>
<keyword evidence="2" id="KW-1185">Reference proteome</keyword>
<name>A0A1N6U927_9FLAO</name>
<proteinExistence type="predicted"/>
<dbReference type="STRING" id="228959.SAMN05421797_102254"/>
<sequence>MENVQDKSMCLGKLERCYHTIQQFKKRVDSYMYEPTTMALFETKLYLKGRITKLSETNQKLLGYLKSSNEILPEHYKQVNYHIRETFELEFDFLEYTMRFRPPV</sequence>
<dbReference type="OrthoDB" id="1178618at2"/>
<protein>
    <submittedName>
        <fullName evidence="1">Uncharacterized protein</fullName>
    </submittedName>
</protein>
<gene>
    <name evidence="1" type="ORF">SAMN05421797_102254</name>
</gene>
<evidence type="ECO:0000313" key="1">
    <source>
        <dbReference type="EMBL" id="SIQ62105.1"/>
    </source>
</evidence>
<accession>A0A1N6U927</accession>
<organism evidence="1 2">
    <name type="scientific">Maribacter ulvicola</name>
    <dbReference type="NCBI Taxonomy" id="228959"/>
    <lineage>
        <taxon>Bacteria</taxon>
        <taxon>Pseudomonadati</taxon>
        <taxon>Bacteroidota</taxon>
        <taxon>Flavobacteriia</taxon>
        <taxon>Flavobacteriales</taxon>
        <taxon>Flavobacteriaceae</taxon>
        <taxon>Maribacter</taxon>
    </lineage>
</organism>
<dbReference type="Proteomes" id="UP000186953">
    <property type="component" value="Unassembled WGS sequence"/>
</dbReference>
<dbReference type="AlphaFoldDB" id="A0A1N6U927"/>
<evidence type="ECO:0000313" key="2">
    <source>
        <dbReference type="Proteomes" id="UP000186953"/>
    </source>
</evidence>